<keyword evidence="1" id="KW-0732">Signal</keyword>
<dbReference type="InterPro" id="IPR017853">
    <property type="entry name" value="GH"/>
</dbReference>
<dbReference type="Gene3D" id="2.60.40.1180">
    <property type="entry name" value="Golgi alpha-mannosidase II"/>
    <property type="match status" value="1"/>
</dbReference>
<dbReference type="SUPFAM" id="SSF51445">
    <property type="entry name" value="(Trans)glycosidases"/>
    <property type="match status" value="1"/>
</dbReference>
<dbReference type="Gene3D" id="3.20.20.80">
    <property type="entry name" value="Glycosidases"/>
    <property type="match status" value="1"/>
</dbReference>
<evidence type="ECO:0008006" key="4">
    <source>
        <dbReference type="Google" id="ProtNLM"/>
    </source>
</evidence>
<evidence type="ECO:0000256" key="1">
    <source>
        <dbReference type="SAM" id="SignalP"/>
    </source>
</evidence>
<dbReference type="EMBL" id="CP022743">
    <property type="protein sequence ID" value="ASU35396.1"/>
    <property type="molecule type" value="Genomic_DNA"/>
</dbReference>
<proteinExistence type="predicted"/>
<dbReference type="InterPro" id="IPR013780">
    <property type="entry name" value="Glyco_hydro_b"/>
</dbReference>
<dbReference type="Proteomes" id="UP000215002">
    <property type="component" value="Chromosome"/>
</dbReference>
<name>A0A223NZY8_9SPHI</name>
<evidence type="ECO:0000313" key="2">
    <source>
        <dbReference type="EMBL" id="ASU35396.1"/>
    </source>
</evidence>
<feature type="chain" id="PRO_5013075827" description="O-Glycosyl hydrolase" evidence="1">
    <location>
        <begin position="31"/>
        <end position="657"/>
    </location>
</feature>
<gene>
    <name evidence="2" type="ORF">MuYL_3511</name>
</gene>
<sequence>MKSHSCNPKRSVFIILTAVILMLTTAVNNAFCQAQLEPWGNITGIRNHGQLFDFESGIKVVSTDPKHVSTTAKEKQQPHYRRIADDEQEVTTWIDNLLFKENVKDDGTGKIKVTIQMTAHKDTVLQGVYFFVTLPESFLNSNLRYDDGNKPELNHLVKAAGVEYDDNARQIEFELDDRKLSVQPDEKSLIMVRTMLVNNRKQIFLYIPLKLGGITNGEVVEKQFSIKTSADIDKTPVLLTLNTSQQGRAFDGLGGNFRLQNPKTDPQVIDYCLQNLRVAQGRVEMPWSFWQPELNTDPTVAATSGGIHPAVKKAMEMAHHLDSIGIPVILSAWFPPDWAAEGKLNFRPVNGVWGNKLNKNNMDAIYKSIADYIIYLKNKYGTEVKLFSFNESDLGINIKVTAQEHDDFIKGCGAYFAAHGLKTKMLLGDNSDATTYQFIYPALNDPDARQYIGGVSFHSWRGWDNVTLKKWADAANQLGVPLLVGEGSIDAAAYSYPDIFQEQNYALQEINLYTRLLAICQPASILQWQLTADYSPLIGGGIFGNTEPLHPGQRFWNLKQLSITPKGLFAMPITGNKPVVSCAALGDNTKGVYAVHLVNNGATGKVILTGLPVRLKRFDIYITSKELNMKKGHLLRVNNGSVTFELPATSYVTLISG</sequence>
<organism evidence="2 3">
    <name type="scientific">Mucilaginibacter xinganensis</name>
    <dbReference type="NCBI Taxonomy" id="1234841"/>
    <lineage>
        <taxon>Bacteria</taxon>
        <taxon>Pseudomonadati</taxon>
        <taxon>Bacteroidota</taxon>
        <taxon>Sphingobacteriia</taxon>
        <taxon>Sphingobacteriales</taxon>
        <taxon>Sphingobacteriaceae</taxon>
        <taxon>Mucilaginibacter</taxon>
    </lineage>
</organism>
<reference evidence="2 3" key="1">
    <citation type="submission" date="2017-08" db="EMBL/GenBank/DDBJ databases">
        <title>Complete genome sequence of Mucilaginibacter sp. strain BJC16-A31.</title>
        <authorList>
            <consortium name="Henan University of Science and Technology"/>
            <person name="You X."/>
        </authorList>
    </citation>
    <scope>NUCLEOTIDE SEQUENCE [LARGE SCALE GENOMIC DNA]</scope>
    <source>
        <strain evidence="2 3">BJC16-A31</strain>
    </source>
</reference>
<dbReference type="KEGG" id="muc:MuYL_3511"/>
<keyword evidence="3" id="KW-1185">Reference proteome</keyword>
<dbReference type="AlphaFoldDB" id="A0A223NZY8"/>
<protein>
    <recommendedName>
        <fullName evidence="4">O-Glycosyl hydrolase</fullName>
    </recommendedName>
</protein>
<accession>A0A223NZY8</accession>
<evidence type="ECO:0000313" key="3">
    <source>
        <dbReference type="Proteomes" id="UP000215002"/>
    </source>
</evidence>
<feature type="signal peptide" evidence="1">
    <location>
        <begin position="1"/>
        <end position="30"/>
    </location>
</feature>